<evidence type="ECO:0000313" key="1">
    <source>
        <dbReference type="EMBL" id="CAG8476456.1"/>
    </source>
</evidence>
<sequence length="102" mass="11167">MYASNAIVDEIESTILQTTKKNNILVMNSHSTTSACNLKEPIMLISNLASAYASSSTEATKLQTSKKKLSDLALNCLGLNIVDKQENKSKDDNNMQIMKSLI</sequence>
<evidence type="ECO:0000313" key="2">
    <source>
        <dbReference type="Proteomes" id="UP000789366"/>
    </source>
</evidence>
<name>A0ACA9KK48_9GLOM</name>
<reference evidence="1" key="1">
    <citation type="submission" date="2021-06" db="EMBL/GenBank/DDBJ databases">
        <authorList>
            <person name="Kallberg Y."/>
            <person name="Tangrot J."/>
            <person name="Rosling A."/>
        </authorList>
    </citation>
    <scope>NUCLEOTIDE SEQUENCE</scope>
    <source>
        <strain evidence="1">28 12/20/2015</strain>
    </source>
</reference>
<organism evidence="1 2">
    <name type="scientific">Cetraspora pellucida</name>
    <dbReference type="NCBI Taxonomy" id="1433469"/>
    <lineage>
        <taxon>Eukaryota</taxon>
        <taxon>Fungi</taxon>
        <taxon>Fungi incertae sedis</taxon>
        <taxon>Mucoromycota</taxon>
        <taxon>Glomeromycotina</taxon>
        <taxon>Glomeromycetes</taxon>
        <taxon>Diversisporales</taxon>
        <taxon>Gigasporaceae</taxon>
        <taxon>Cetraspora</taxon>
    </lineage>
</organism>
<protein>
    <submittedName>
        <fullName evidence="1">4052_t:CDS:1</fullName>
    </submittedName>
</protein>
<dbReference type="EMBL" id="CAJVPW010001148">
    <property type="protein sequence ID" value="CAG8476456.1"/>
    <property type="molecule type" value="Genomic_DNA"/>
</dbReference>
<proteinExistence type="predicted"/>
<keyword evidence="2" id="KW-1185">Reference proteome</keyword>
<gene>
    <name evidence="1" type="ORF">SPELUC_LOCUS1930</name>
</gene>
<accession>A0ACA9KK48</accession>
<comment type="caution">
    <text evidence="1">The sequence shown here is derived from an EMBL/GenBank/DDBJ whole genome shotgun (WGS) entry which is preliminary data.</text>
</comment>
<dbReference type="Proteomes" id="UP000789366">
    <property type="component" value="Unassembled WGS sequence"/>
</dbReference>